<evidence type="ECO:0000256" key="9">
    <source>
        <dbReference type="SAM" id="Phobius"/>
    </source>
</evidence>
<keyword evidence="3 8" id="KW-0813">Transport</keyword>
<dbReference type="STRING" id="44252.DJ90_4113"/>
<reference evidence="10 12" key="1">
    <citation type="submission" date="2014-04" db="EMBL/GenBank/DDBJ databases">
        <authorList>
            <person name="Bishop-Lilly K.A."/>
            <person name="Broomall S.M."/>
            <person name="Chain P.S."/>
            <person name="Chertkov O."/>
            <person name="Coyne S.R."/>
            <person name="Daligault H.E."/>
            <person name="Davenport K.W."/>
            <person name="Erkkila T."/>
            <person name="Frey K.G."/>
            <person name="Gibbons H.S."/>
            <person name="Gu W."/>
            <person name="Jaissle J."/>
            <person name="Johnson S.L."/>
            <person name="Koroleva G.I."/>
            <person name="Ladner J.T."/>
            <person name="Lo C.-C."/>
            <person name="Minogue T.D."/>
            <person name="Munk C."/>
            <person name="Palacios G.F."/>
            <person name="Redden C.L."/>
            <person name="Rosenzweig C.N."/>
            <person name="Scholz M.B."/>
            <person name="Teshima H."/>
            <person name="Xu Y."/>
        </authorList>
    </citation>
    <scope>NUCLEOTIDE SEQUENCE [LARGE SCALE GENOMIC DNA]</scope>
    <source>
        <strain evidence="10 12">8244</strain>
    </source>
</reference>
<dbReference type="PIRSF" id="PIRSF005353">
    <property type="entry name" value="PbuG"/>
    <property type="match status" value="1"/>
</dbReference>
<evidence type="ECO:0000256" key="4">
    <source>
        <dbReference type="ARBA" id="ARBA00022475"/>
    </source>
</evidence>
<dbReference type="GO" id="GO:0005886">
    <property type="term" value="C:plasma membrane"/>
    <property type="evidence" value="ECO:0007669"/>
    <property type="project" value="UniProtKB-SubCell"/>
</dbReference>
<dbReference type="PANTHER" id="PTHR43337">
    <property type="entry name" value="XANTHINE/URACIL PERMEASE C887.17-RELATED"/>
    <property type="match status" value="1"/>
</dbReference>
<organism evidence="10 12">
    <name type="scientific">Paenibacillus macerans</name>
    <name type="common">Bacillus macerans</name>
    <dbReference type="NCBI Taxonomy" id="44252"/>
    <lineage>
        <taxon>Bacteria</taxon>
        <taxon>Bacillati</taxon>
        <taxon>Bacillota</taxon>
        <taxon>Bacilli</taxon>
        <taxon>Bacillales</taxon>
        <taxon>Paenibacillaceae</taxon>
        <taxon>Paenibacillus</taxon>
    </lineage>
</organism>
<protein>
    <submittedName>
        <fullName evidence="11">NCS2 family permease</fullName>
    </submittedName>
    <submittedName>
        <fullName evidence="10">Permease family protein</fullName>
    </submittedName>
</protein>
<keyword evidence="7 8" id="KW-0472">Membrane</keyword>
<accession>A0A090Z575</accession>
<gene>
    <name evidence="10" type="ORF">DJ90_4113</name>
    <name evidence="11" type="ORF">GNQ08_21705</name>
</gene>
<reference evidence="11 13" key="2">
    <citation type="submission" date="2019-11" db="EMBL/GenBank/DDBJ databases">
        <title>Draft genome sequences of five Paenibacillus species of dairy origin.</title>
        <authorList>
            <person name="Olajide A.M."/>
            <person name="Chen S."/>
            <person name="Lapointe G."/>
        </authorList>
    </citation>
    <scope>NUCLEOTIDE SEQUENCE [LARGE SCALE GENOMIC DNA]</scope>
    <source>
        <strain evidence="11 13">3CT49</strain>
    </source>
</reference>
<dbReference type="InterPro" id="IPR006043">
    <property type="entry name" value="NCS2"/>
</dbReference>
<feature type="transmembrane region" description="Helical" evidence="9">
    <location>
        <begin position="435"/>
        <end position="453"/>
    </location>
</feature>
<dbReference type="EMBL" id="JMQA01000037">
    <property type="protein sequence ID" value="KFN06434.1"/>
    <property type="molecule type" value="Genomic_DNA"/>
</dbReference>
<evidence type="ECO:0000256" key="5">
    <source>
        <dbReference type="ARBA" id="ARBA00022692"/>
    </source>
</evidence>
<dbReference type="AlphaFoldDB" id="A0A090Z575"/>
<dbReference type="EMBL" id="WNZZ01000020">
    <property type="protein sequence ID" value="MUG24984.1"/>
    <property type="molecule type" value="Genomic_DNA"/>
</dbReference>
<keyword evidence="6 8" id="KW-1133">Transmembrane helix</keyword>
<proteinExistence type="inferred from homology"/>
<comment type="subcellular location">
    <subcellularLocation>
        <location evidence="1 8">Cell membrane</location>
        <topology evidence="1 8">Multi-pass membrane protein</topology>
    </subcellularLocation>
</comment>
<evidence type="ECO:0000256" key="3">
    <source>
        <dbReference type="ARBA" id="ARBA00022448"/>
    </source>
</evidence>
<feature type="transmembrane region" description="Helical" evidence="9">
    <location>
        <begin position="96"/>
        <end position="117"/>
    </location>
</feature>
<evidence type="ECO:0000256" key="6">
    <source>
        <dbReference type="ARBA" id="ARBA00022989"/>
    </source>
</evidence>
<evidence type="ECO:0000313" key="10">
    <source>
        <dbReference type="EMBL" id="KFN06434.1"/>
    </source>
</evidence>
<dbReference type="HOGENOM" id="CLU_024508_0_1_9"/>
<dbReference type="GO" id="GO:0005345">
    <property type="term" value="F:purine nucleobase transmembrane transporter activity"/>
    <property type="evidence" value="ECO:0007669"/>
    <property type="project" value="TreeGrafter"/>
</dbReference>
<keyword evidence="12" id="KW-1185">Reference proteome</keyword>
<evidence type="ECO:0000256" key="7">
    <source>
        <dbReference type="ARBA" id="ARBA00023136"/>
    </source>
</evidence>
<dbReference type="Proteomes" id="UP000442469">
    <property type="component" value="Unassembled WGS sequence"/>
</dbReference>
<keyword evidence="5 8" id="KW-0812">Transmembrane</keyword>
<evidence type="ECO:0000256" key="8">
    <source>
        <dbReference type="PIRNR" id="PIRNR005353"/>
    </source>
</evidence>
<feature type="transmembrane region" description="Helical" evidence="9">
    <location>
        <begin position="188"/>
        <end position="204"/>
    </location>
</feature>
<dbReference type="PATRIC" id="fig|44252.3.peg.4087"/>
<feature type="transmembrane region" description="Helical" evidence="9">
    <location>
        <begin position="344"/>
        <end position="376"/>
    </location>
</feature>
<evidence type="ECO:0000256" key="2">
    <source>
        <dbReference type="ARBA" id="ARBA00005697"/>
    </source>
</evidence>
<dbReference type="InterPro" id="IPR045018">
    <property type="entry name" value="Azg-like"/>
</dbReference>
<feature type="transmembrane region" description="Helical" evidence="9">
    <location>
        <begin position="253"/>
        <end position="280"/>
    </location>
</feature>
<feature type="transmembrane region" description="Helical" evidence="9">
    <location>
        <begin position="411"/>
        <end position="428"/>
    </location>
</feature>
<evidence type="ECO:0000313" key="12">
    <source>
        <dbReference type="Proteomes" id="UP000029278"/>
    </source>
</evidence>
<sequence>MDRFFKLKEHGTNVRTEIIAGITTFMTMAYILFVNTIFLGPGGAGIPVEGVFFATTIGAGLITILMGLFVNIPIALAPGMGLNAYFMTVVLSSGGAITWQAALGAVFISGIIFLILTVTKVRQLLLVAVPQSIKAAITVGIGLFVASLGLKMSNLIGANLSGVTDTSATVPGSSINFTLGDFVHSPDVQLTLIGLILIAILMSLRVKGALLIGIIATTIIGIPMGVTNVSGLSGASWLPAFDNLAVGKLDLGAALHLGLFEIVFVFTFVELFDTFGTLVGTATRAGLMKNKEEGEKKIGKAMLVDAVGVSAGAFLGTSTITSYVESTAGVAEGGRTGLTSVTTGILFLLALFIAPLAGVVPSAATAPALIIVGVLMIGQVKSIEWDDFLHAFPAFLTIVLMPFTGSIANGIAAGLVSYVILGGFNNLFTKNKVKIHWLMWVLAVLVLARYIFLGTE</sequence>
<evidence type="ECO:0000313" key="11">
    <source>
        <dbReference type="EMBL" id="MUG24984.1"/>
    </source>
</evidence>
<feature type="transmembrane region" description="Helical" evidence="9">
    <location>
        <begin position="51"/>
        <end position="76"/>
    </location>
</feature>
<evidence type="ECO:0000256" key="1">
    <source>
        <dbReference type="ARBA" id="ARBA00004651"/>
    </source>
</evidence>
<comment type="similarity">
    <text evidence="2 8">Belongs to the nucleobase:cation symporter-2 (NCS2) (TC 2.A.40) family. Azg-like subfamily.</text>
</comment>
<name>A0A090Z575_PAEMA</name>
<feature type="transmembrane region" description="Helical" evidence="9">
    <location>
        <begin position="124"/>
        <end position="150"/>
    </location>
</feature>
<dbReference type="Proteomes" id="UP000029278">
    <property type="component" value="Unassembled WGS sequence"/>
</dbReference>
<dbReference type="PANTHER" id="PTHR43337:SF1">
    <property type="entry name" value="XANTHINE_URACIL PERMEASE C887.17-RELATED"/>
    <property type="match status" value="1"/>
</dbReference>
<dbReference type="GeneID" id="77009506"/>
<comment type="caution">
    <text evidence="10">The sequence shown here is derived from an EMBL/GenBank/DDBJ whole genome shotgun (WGS) entry which is preliminary data.</text>
</comment>
<dbReference type="InterPro" id="IPR026033">
    <property type="entry name" value="Azg-like_bact_archaea"/>
</dbReference>
<keyword evidence="4 8" id="KW-1003">Cell membrane</keyword>
<dbReference type="Pfam" id="PF00860">
    <property type="entry name" value="Xan_ur_permease"/>
    <property type="match status" value="1"/>
</dbReference>
<dbReference type="RefSeq" id="WP_036626068.1">
    <property type="nucleotide sequence ID" value="NZ_BGML01000012.1"/>
</dbReference>
<dbReference type="OrthoDB" id="9808458at2"/>
<feature type="transmembrane region" description="Helical" evidence="9">
    <location>
        <begin position="18"/>
        <end position="39"/>
    </location>
</feature>
<evidence type="ECO:0000313" key="13">
    <source>
        <dbReference type="Proteomes" id="UP000442469"/>
    </source>
</evidence>
<feature type="transmembrane region" description="Helical" evidence="9">
    <location>
        <begin position="211"/>
        <end position="233"/>
    </location>
</feature>
<feature type="transmembrane region" description="Helical" evidence="9">
    <location>
        <begin position="301"/>
        <end position="324"/>
    </location>
</feature>